<keyword evidence="5" id="KW-0998">Cell outer membrane</keyword>
<comment type="subcellular location">
    <subcellularLocation>
        <location evidence="1">Cell outer membrane</location>
    </subcellularLocation>
</comment>
<dbReference type="RefSeq" id="WP_007559341.1">
    <property type="nucleotide sequence ID" value="NZ_DS990122.1"/>
</dbReference>
<dbReference type="HOGENOM" id="CLU_015553_1_3_10"/>
<evidence type="ECO:0000259" key="8">
    <source>
        <dbReference type="Pfam" id="PF14322"/>
    </source>
</evidence>
<evidence type="ECO:0000256" key="6">
    <source>
        <dbReference type="SAM" id="Coils"/>
    </source>
</evidence>
<reference evidence="9 10" key="2">
    <citation type="submission" date="2008-08" db="EMBL/GenBank/DDBJ databases">
        <authorList>
            <person name="Fulton L."/>
            <person name="Clifton S."/>
            <person name="Fulton B."/>
            <person name="Xu J."/>
            <person name="Minx P."/>
            <person name="Pepin K.H."/>
            <person name="Johnson M."/>
            <person name="Thiruvilangam P."/>
            <person name="Bhonagiri V."/>
            <person name="Nash W.E."/>
            <person name="Mardis E.R."/>
            <person name="Wilson R.K."/>
        </authorList>
    </citation>
    <scope>NUCLEOTIDE SEQUENCE [LARGE SCALE GENOMIC DNA]</scope>
    <source>
        <strain evidence="10">DSM 17135 / JCM 12973 / M2</strain>
    </source>
</reference>
<dbReference type="eggNOG" id="COG0457">
    <property type="taxonomic scope" value="Bacteria"/>
</dbReference>
<dbReference type="InterPro" id="IPR012944">
    <property type="entry name" value="SusD_RagB_dom"/>
</dbReference>
<keyword evidence="3" id="KW-0732">Signal</keyword>
<dbReference type="CDD" id="cd08977">
    <property type="entry name" value="SusD"/>
    <property type="match status" value="1"/>
</dbReference>
<dbReference type="Pfam" id="PF14322">
    <property type="entry name" value="SusD-like_3"/>
    <property type="match status" value="1"/>
</dbReference>
<sequence>MKKFIILGITCCLSFGSCDVLDVNPVSTITSDSFWNNSSDAEAYLIGIYNKVRELYNTSYYGEDRGDSFKAGEIGPVSVAWSQQLLESNAPSYMKAYSIIHHTNLLFYKIEGLGISDEAEKNRIKAQCHFLRAYTYFLLLRSWGEVPIVKDPVLSDDITPTPRSSKQEVVNLILEDLSNALSLFPEDGYRDKNYASKPAVYALRADVLMWKAKVLGGGETDLNKAIEDINMVESSGVRLLPEYADVFRNDNKKNNEIIFSFYFERYEVGNLYIASNVTSRTDNLSMAVNLADAATSPNQSRHVYAPSEKLRATYLKNPADKRYAVAMIDLVDADGNIILTQQNKFRGKQYPDDLFFDDDLIAYRWGDLVLLRAEANAALNNIDEALTDLNEIRHRAGLSDYEGPMDKLSIERELCDERFRELFLEEKRWFDLVRFHFGGTINIYEEVPNLTDKPGYPLYLPINYNDMVLNEKLVQTEGYESNVER</sequence>
<dbReference type="Proteomes" id="UP000003452">
    <property type="component" value="Unassembled WGS sequence"/>
</dbReference>
<feature type="domain" description="RagB/SusD" evidence="7">
    <location>
        <begin position="357"/>
        <end position="479"/>
    </location>
</feature>
<evidence type="ECO:0000313" key="10">
    <source>
        <dbReference type="Proteomes" id="UP000003452"/>
    </source>
</evidence>
<feature type="coiled-coil region" evidence="6">
    <location>
        <begin position="368"/>
        <end position="395"/>
    </location>
</feature>
<evidence type="ECO:0000256" key="4">
    <source>
        <dbReference type="ARBA" id="ARBA00023136"/>
    </source>
</evidence>
<dbReference type="OrthoDB" id="1016139at2"/>
<evidence type="ECO:0000313" key="9">
    <source>
        <dbReference type="EMBL" id="EDY97312.1"/>
    </source>
</evidence>
<protein>
    <submittedName>
        <fullName evidence="9">SusD family protein</fullName>
    </submittedName>
</protein>
<organism evidence="9 10">
    <name type="scientific">Phocaeicola plebeius (strain DSM 17135 / JCM 12973 / CCUG 54634 / M2)</name>
    <name type="common">Bacteroides plebeius</name>
    <dbReference type="NCBI Taxonomy" id="484018"/>
    <lineage>
        <taxon>Bacteria</taxon>
        <taxon>Pseudomonadati</taxon>
        <taxon>Bacteroidota</taxon>
        <taxon>Bacteroidia</taxon>
        <taxon>Bacteroidales</taxon>
        <taxon>Bacteroidaceae</taxon>
        <taxon>Phocaeicola</taxon>
    </lineage>
</organism>
<keyword evidence="6" id="KW-0175">Coiled coil</keyword>
<evidence type="ECO:0000256" key="1">
    <source>
        <dbReference type="ARBA" id="ARBA00004442"/>
    </source>
</evidence>
<accession>B5CTM4</accession>
<name>B5CTM4_PHOPM</name>
<dbReference type="InterPro" id="IPR011990">
    <property type="entry name" value="TPR-like_helical_dom_sf"/>
</dbReference>
<keyword evidence="4" id="KW-0472">Membrane</keyword>
<gene>
    <name evidence="9" type="ORF">BACPLE_00101</name>
</gene>
<comment type="similarity">
    <text evidence="2">Belongs to the SusD family.</text>
</comment>
<dbReference type="SUPFAM" id="SSF48452">
    <property type="entry name" value="TPR-like"/>
    <property type="match status" value="1"/>
</dbReference>
<dbReference type="GO" id="GO:0009279">
    <property type="term" value="C:cell outer membrane"/>
    <property type="evidence" value="ECO:0007669"/>
    <property type="project" value="UniProtKB-SubCell"/>
</dbReference>
<dbReference type="EMBL" id="ABQC02000002">
    <property type="protein sequence ID" value="EDY97312.1"/>
    <property type="molecule type" value="Genomic_DNA"/>
</dbReference>
<evidence type="ECO:0000256" key="5">
    <source>
        <dbReference type="ARBA" id="ARBA00023237"/>
    </source>
</evidence>
<evidence type="ECO:0000256" key="3">
    <source>
        <dbReference type="ARBA" id="ARBA00022729"/>
    </source>
</evidence>
<dbReference type="GeneID" id="43183910"/>
<dbReference type="InterPro" id="IPR033985">
    <property type="entry name" value="SusD-like_N"/>
</dbReference>
<dbReference type="PROSITE" id="PS51257">
    <property type="entry name" value="PROKAR_LIPOPROTEIN"/>
    <property type="match status" value="1"/>
</dbReference>
<dbReference type="Pfam" id="PF07980">
    <property type="entry name" value="SusD_RagB"/>
    <property type="match status" value="1"/>
</dbReference>
<comment type="caution">
    <text evidence="9">The sequence shown here is derived from an EMBL/GenBank/DDBJ whole genome shotgun (WGS) entry which is preliminary data.</text>
</comment>
<dbReference type="Gene3D" id="1.25.40.390">
    <property type="match status" value="1"/>
</dbReference>
<evidence type="ECO:0000259" key="7">
    <source>
        <dbReference type="Pfam" id="PF07980"/>
    </source>
</evidence>
<reference evidence="9 10" key="1">
    <citation type="submission" date="2008-08" db="EMBL/GenBank/DDBJ databases">
        <title>Draft genome sequence of Bacteroides plebeius (DSM 17135).</title>
        <authorList>
            <person name="Sudarsanam P."/>
            <person name="Ley R."/>
            <person name="Guruge J."/>
            <person name="Turnbaugh P.J."/>
            <person name="Mahowald M."/>
            <person name="Liep D."/>
            <person name="Gordon J."/>
        </authorList>
    </citation>
    <scope>NUCLEOTIDE SEQUENCE [LARGE SCALE GENOMIC DNA]</scope>
    <source>
        <strain evidence="10">DSM 17135 / JCM 12973 / M2</strain>
    </source>
</reference>
<proteinExistence type="inferred from homology"/>
<dbReference type="AlphaFoldDB" id="B5CTM4"/>
<feature type="domain" description="SusD-like N-terminal" evidence="8">
    <location>
        <begin position="21"/>
        <end position="205"/>
    </location>
</feature>
<evidence type="ECO:0000256" key="2">
    <source>
        <dbReference type="ARBA" id="ARBA00006275"/>
    </source>
</evidence>